<sequence>MSAELEAEIEDDVTIFATNRGWLVRKMVYPGRRGCPDRWFFKRGRLVIIEFKRPGEPPTGNQEREHVRFFEQGFHVHVLSDRDKACLLLEGTPYVKD</sequence>
<dbReference type="AlphaFoldDB" id="A0AA97I151"/>
<keyword evidence="2" id="KW-1185">Reference proteome</keyword>
<name>A0AA97I151_9SPHN</name>
<evidence type="ECO:0000313" key="2">
    <source>
        <dbReference type="Proteomes" id="UP001302429"/>
    </source>
</evidence>
<accession>A0AA97I151</accession>
<reference evidence="1 2" key="1">
    <citation type="submission" date="2023-10" db="EMBL/GenBank/DDBJ databases">
        <title>Complete genome sequence of a Sphingomonadaceae bacterium.</title>
        <authorList>
            <person name="Yan C."/>
        </authorList>
    </citation>
    <scope>NUCLEOTIDE SEQUENCE [LARGE SCALE GENOMIC DNA]</scope>
    <source>
        <strain evidence="1 2">SCSIO 66989</strain>
    </source>
</reference>
<dbReference type="Gene3D" id="3.40.1350.10">
    <property type="match status" value="1"/>
</dbReference>
<dbReference type="InterPro" id="IPR011856">
    <property type="entry name" value="tRNA_endonuc-like_dom_sf"/>
</dbReference>
<organism evidence="1 2">
    <name type="scientific">Alterisphingorhabdus coralli</name>
    <dbReference type="NCBI Taxonomy" id="3071408"/>
    <lineage>
        <taxon>Bacteria</taxon>
        <taxon>Pseudomonadati</taxon>
        <taxon>Pseudomonadota</taxon>
        <taxon>Alphaproteobacteria</taxon>
        <taxon>Sphingomonadales</taxon>
        <taxon>Sphingomonadaceae</taxon>
        <taxon>Alterisphingorhabdus (ex Yan et al. 2024)</taxon>
    </lineage>
</organism>
<protein>
    <recommendedName>
        <fullName evidence="3">VRR-NUC domain-containing protein</fullName>
    </recommendedName>
</protein>
<dbReference type="Proteomes" id="UP001302429">
    <property type="component" value="Chromosome"/>
</dbReference>
<dbReference type="RefSeq" id="WP_317084042.1">
    <property type="nucleotide sequence ID" value="NZ_CP136594.1"/>
</dbReference>
<gene>
    <name evidence="1" type="ORF">RB602_06550</name>
</gene>
<evidence type="ECO:0000313" key="1">
    <source>
        <dbReference type="EMBL" id="WOE76369.1"/>
    </source>
</evidence>
<evidence type="ECO:0008006" key="3">
    <source>
        <dbReference type="Google" id="ProtNLM"/>
    </source>
</evidence>
<dbReference type="GO" id="GO:0003676">
    <property type="term" value="F:nucleic acid binding"/>
    <property type="evidence" value="ECO:0007669"/>
    <property type="project" value="InterPro"/>
</dbReference>
<proteinExistence type="predicted"/>
<dbReference type="EMBL" id="CP136594">
    <property type="protein sequence ID" value="WOE76369.1"/>
    <property type="molecule type" value="Genomic_DNA"/>
</dbReference>
<dbReference type="KEGG" id="acoa:RB602_06550"/>